<organism evidence="2">
    <name type="scientific">freshwater metagenome</name>
    <dbReference type="NCBI Taxonomy" id="449393"/>
    <lineage>
        <taxon>unclassified sequences</taxon>
        <taxon>metagenomes</taxon>
        <taxon>ecological metagenomes</taxon>
    </lineage>
</organism>
<accession>A0A6J6I630</accession>
<dbReference type="Gene3D" id="3.30.420.150">
    <property type="entry name" value="Exopolyphosphatase. Domain 2"/>
    <property type="match status" value="1"/>
</dbReference>
<gene>
    <name evidence="2" type="ORF">UFOPK1939_00446</name>
</gene>
<proteinExistence type="predicted"/>
<sequence length="314" mass="33821">MRLGVLDIGSNTVHLLIVDAYHGAAPVATASHKLELRLAEHVDANGSIDRPGVDSLIFFVREACEFAQEEGAETVVAFATSAMRDAPNGRTVLKKVQQASGVEVAVLSGDDEARTTFLAVRRWFGWSSGELFVADIGGGSLELALGADEEPAIGLSLPLGAGRLTRQFGKDGELDLKGLQAMKRFVDDEVGTVVDKFAEQELVRHFVATSKSFRQLARINGAPPSSEGHHISRLLKRTGLDGMAERLVEMSLDERAKLPGVSRGRAQQLPAAAVVAEGVMNAFGIDAFELCPWALREGMILQYLDAMPVQHHRA</sequence>
<dbReference type="SUPFAM" id="SSF53067">
    <property type="entry name" value="Actin-like ATPase domain"/>
    <property type="match status" value="2"/>
</dbReference>
<reference evidence="2" key="1">
    <citation type="submission" date="2020-05" db="EMBL/GenBank/DDBJ databases">
        <authorList>
            <person name="Chiriac C."/>
            <person name="Salcher M."/>
            <person name="Ghai R."/>
            <person name="Kavagutti S V."/>
        </authorList>
    </citation>
    <scope>NUCLEOTIDE SEQUENCE</scope>
</reference>
<protein>
    <submittedName>
        <fullName evidence="2">Unannotated protein</fullName>
    </submittedName>
</protein>
<name>A0A6J6I630_9ZZZZ</name>
<evidence type="ECO:0000259" key="1">
    <source>
        <dbReference type="Pfam" id="PF02541"/>
    </source>
</evidence>
<dbReference type="AlphaFoldDB" id="A0A6J6I630"/>
<feature type="domain" description="Ppx/GppA phosphatase N-terminal" evidence="1">
    <location>
        <begin position="29"/>
        <end position="305"/>
    </location>
</feature>
<dbReference type="InterPro" id="IPR043129">
    <property type="entry name" value="ATPase_NBD"/>
</dbReference>
<dbReference type="Gene3D" id="3.30.420.40">
    <property type="match status" value="1"/>
</dbReference>
<dbReference type="CDD" id="cd24056">
    <property type="entry name" value="ASKHA_NBD_MtPPX1-like"/>
    <property type="match status" value="1"/>
</dbReference>
<evidence type="ECO:0000313" key="2">
    <source>
        <dbReference type="EMBL" id="CAB4619319.1"/>
    </source>
</evidence>
<dbReference type="GO" id="GO:0016462">
    <property type="term" value="F:pyrophosphatase activity"/>
    <property type="evidence" value="ECO:0007669"/>
    <property type="project" value="TreeGrafter"/>
</dbReference>
<dbReference type="InterPro" id="IPR003695">
    <property type="entry name" value="Ppx_GppA_N"/>
</dbReference>
<dbReference type="PANTHER" id="PTHR30005">
    <property type="entry name" value="EXOPOLYPHOSPHATASE"/>
    <property type="match status" value="1"/>
</dbReference>
<dbReference type="InterPro" id="IPR050273">
    <property type="entry name" value="GppA/Ppx_hydrolase"/>
</dbReference>
<dbReference type="PANTHER" id="PTHR30005:SF0">
    <property type="entry name" value="RETROGRADE REGULATION PROTEIN 2"/>
    <property type="match status" value="1"/>
</dbReference>
<dbReference type="Pfam" id="PF02541">
    <property type="entry name" value="Ppx-GppA"/>
    <property type="match status" value="1"/>
</dbReference>
<dbReference type="EMBL" id="CAEZVF010000046">
    <property type="protein sequence ID" value="CAB4619319.1"/>
    <property type="molecule type" value="Genomic_DNA"/>
</dbReference>